<organism evidence="1 2">
    <name type="scientific">Burkholderia pyrrocinia</name>
    <name type="common">Pseudomonas pyrrocinia</name>
    <dbReference type="NCBI Taxonomy" id="60550"/>
    <lineage>
        <taxon>Bacteria</taxon>
        <taxon>Pseudomonadati</taxon>
        <taxon>Pseudomonadota</taxon>
        <taxon>Betaproteobacteria</taxon>
        <taxon>Burkholderiales</taxon>
        <taxon>Burkholderiaceae</taxon>
        <taxon>Burkholderia</taxon>
        <taxon>Burkholderia cepacia complex</taxon>
    </lineage>
</organism>
<name>A0A318JBD1_BURPY</name>
<comment type="caution">
    <text evidence="1">The sequence shown here is derived from an EMBL/GenBank/DDBJ whole genome shotgun (WGS) entry which is preliminary data.</text>
</comment>
<proteinExistence type="predicted"/>
<evidence type="ECO:0000313" key="2">
    <source>
        <dbReference type="Proteomes" id="UP000247755"/>
    </source>
</evidence>
<evidence type="ECO:0000313" key="1">
    <source>
        <dbReference type="EMBL" id="PXX41118.1"/>
    </source>
</evidence>
<dbReference type="AlphaFoldDB" id="A0A318JBD1"/>
<protein>
    <submittedName>
        <fullName evidence="1">Uncharacterized protein</fullName>
    </submittedName>
</protein>
<reference evidence="1 2" key="1">
    <citation type="submission" date="2018-05" db="EMBL/GenBank/DDBJ databases">
        <title>Comparative genomics of bacterial root endophytes of switchgrass collected from native prairies over two seasons.</title>
        <authorList>
            <person name="Tang Y."/>
        </authorList>
    </citation>
    <scope>NUCLEOTIDE SEQUENCE [LARGE SCALE GENOMIC DNA]</scope>
    <source>
        <strain evidence="1 2">NFIX32</strain>
    </source>
</reference>
<sequence length="68" mass="7922">MDWYQELTINNGTMYAGSRWIGSFSSHEAALEIMSIRREQRTVYSARETHCCTESDLELAEAINFDER</sequence>
<dbReference type="EMBL" id="QJJY01000001">
    <property type="protein sequence ID" value="PXX41118.1"/>
    <property type="molecule type" value="Genomic_DNA"/>
</dbReference>
<accession>A0A318JBD1</accession>
<gene>
    <name evidence="1" type="ORF">NA66_1001728</name>
</gene>
<dbReference type="RefSeq" id="WP_072438881.1">
    <property type="nucleotide sequence ID" value="NZ_QJJY01000001.1"/>
</dbReference>
<dbReference type="Proteomes" id="UP000247755">
    <property type="component" value="Unassembled WGS sequence"/>
</dbReference>